<protein>
    <submittedName>
        <fullName evidence="1">Methyltransferase domain</fullName>
    </submittedName>
</protein>
<name>A0AAC9HMF1_9PSEU</name>
<keyword evidence="1" id="KW-0808">Transferase</keyword>
<accession>A0AAC9HMF1</accession>
<reference evidence="2" key="1">
    <citation type="submission" date="2016-03" db="EMBL/GenBank/DDBJ databases">
        <title>Complete genome sequence of the type strain Actinoalloteichus hymeniacidonis DSM 45092.</title>
        <authorList>
            <person name="Schaffert L."/>
            <person name="Albersmeier A."/>
            <person name="Winkler A."/>
            <person name="Kalinowski J."/>
            <person name="Zotchev S."/>
            <person name="Ruckert C."/>
        </authorList>
    </citation>
    <scope>NUCLEOTIDE SEQUENCE [LARGE SCALE GENOMIC DNA]</scope>
    <source>
        <strain evidence="2">HPA177(T) (DSM 45092(T))</strain>
    </source>
</reference>
<dbReference type="Gene3D" id="2.20.25.570">
    <property type="match status" value="1"/>
</dbReference>
<sequence length="266" mass="30000">MGTVIDPLRTSGKQQDPRRVDTHTAWGEYWANIHDEWMGPEIDDDCLETLVSLAGDGKVLELGLGTGRVALPLVRAGLEVHGFELAEEMLEKLLEKPDADRIRVFKKNYINEKGDGLYRLIPWIDWGPFVLHSQEEQTRCVQNAADQLEPGGYLIVELPTRLPLPAPIGDDNQHLLVESINTTSVGLWAVDYNPIDQTMFTQQVLLENGSVTVRPVRMRYLTPPELDLMAQLAGLQVAHRWSDWRRSPVTTASNNQIVVYQKPLTD</sequence>
<dbReference type="SUPFAM" id="SSF53335">
    <property type="entry name" value="S-adenosyl-L-methionine-dependent methyltransferases"/>
    <property type="match status" value="1"/>
</dbReference>
<dbReference type="GO" id="GO:0032259">
    <property type="term" value="P:methylation"/>
    <property type="evidence" value="ECO:0007669"/>
    <property type="project" value="UniProtKB-KW"/>
</dbReference>
<dbReference type="Proteomes" id="UP000095210">
    <property type="component" value="Chromosome"/>
</dbReference>
<dbReference type="Pfam" id="PF13489">
    <property type="entry name" value="Methyltransf_23"/>
    <property type="match status" value="1"/>
</dbReference>
<dbReference type="KEGG" id="ahm:TL08_05870"/>
<dbReference type="GO" id="GO:0008168">
    <property type="term" value="F:methyltransferase activity"/>
    <property type="evidence" value="ECO:0007669"/>
    <property type="project" value="UniProtKB-KW"/>
</dbReference>
<proteinExistence type="predicted"/>
<dbReference type="EMBL" id="CP014859">
    <property type="protein sequence ID" value="AOS61999.1"/>
    <property type="molecule type" value="Genomic_DNA"/>
</dbReference>
<organism evidence="1 2">
    <name type="scientific">Actinoalloteichus hymeniacidonis</name>
    <dbReference type="NCBI Taxonomy" id="340345"/>
    <lineage>
        <taxon>Bacteria</taxon>
        <taxon>Bacillati</taxon>
        <taxon>Actinomycetota</taxon>
        <taxon>Actinomycetes</taxon>
        <taxon>Pseudonocardiales</taxon>
        <taxon>Pseudonocardiaceae</taxon>
        <taxon>Actinoalloteichus</taxon>
    </lineage>
</organism>
<evidence type="ECO:0000313" key="1">
    <source>
        <dbReference type="EMBL" id="AOS61999.1"/>
    </source>
</evidence>
<evidence type="ECO:0000313" key="2">
    <source>
        <dbReference type="Proteomes" id="UP000095210"/>
    </source>
</evidence>
<dbReference type="Gene3D" id="3.40.50.150">
    <property type="entry name" value="Vaccinia Virus protein VP39"/>
    <property type="match status" value="1"/>
</dbReference>
<keyword evidence="1" id="KW-0489">Methyltransferase</keyword>
<dbReference type="AlphaFoldDB" id="A0AAC9HMF1"/>
<dbReference type="RefSeq" id="WP_069847159.1">
    <property type="nucleotide sequence ID" value="NZ_CP014859.1"/>
</dbReference>
<dbReference type="InterPro" id="IPR029063">
    <property type="entry name" value="SAM-dependent_MTases_sf"/>
</dbReference>
<keyword evidence="2" id="KW-1185">Reference proteome</keyword>
<gene>
    <name evidence="1" type="ORF">TL08_05870</name>
</gene>
<dbReference type="CDD" id="cd02440">
    <property type="entry name" value="AdoMet_MTases"/>
    <property type="match status" value="1"/>
</dbReference>